<accession>A0ABW3E7I2</accession>
<dbReference type="Gene3D" id="3.90.226.10">
    <property type="entry name" value="2-enoyl-CoA Hydratase, Chain A, domain 1"/>
    <property type="match status" value="1"/>
</dbReference>
<evidence type="ECO:0000313" key="1">
    <source>
        <dbReference type="EMBL" id="MFD0891933.1"/>
    </source>
</evidence>
<name>A0ABW3E7I2_9ACTN</name>
<organism evidence="1 2">
    <name type="scientific">Streptosporangium algeriense</name>
    <dbReference type="NCBI Taxonomy" id="1682748"/>
    <lineage>
        <taxon>Bacteria</taxon>
        <taxon>Bacillati</taxon>
        <taxon>Actinomycetota</taxon>
        <taxon>Actinomycetes</taxon>
        <taxon>Streptosporangiales</taxon>
        <taxon>Streptosporangiaceae</taxon>
        <taxon>Streptosporangium</taxon>
    </lineage>
</organism>
<dbReference type="EMBL" id="JBHTHX010003610">
    <property type="protein sequence ID" value="MFD0891933.1"/>
    <property type="molecule type" value="Genomic_DNA"/>
</dbReference>
<keyword evidence="2" id="KW-1185">Reference proteome</keyword>
<feature type="non-terminal residue" evidence="1">
    <location>
        <position position="1"/>
    </location>
</feature>
<sequence length="71" mass="7671">ADRMDEAVARAAASLKVPAVLANRRMLHLSEEPPDALRRYLAEFAVVQADRLYSADVLAKLDAPRPGRGAG</sequence>
<dbReference type="Proteomes" id="UP001597024">
    <property type="component" value="Unassembled WGS sequence"/>
</dbReference>
<gene>
    <name evidence="1" type="ORF">ACFQ08_45895</name>
</gene>
<reference evidence="2" key="1">
    <citation type="journal article" date="2019" name="Int. J. Syst. Evol. Microbiol.">
        <title>The Global Catalogue of Microorganisms (GCM) 10K type strain sequencing project: providing services to taxonomists for standard genome sequencing and annotation.</title>
        <authorList>
            <consortium name="The Broad Institute Genomics Platform"/>
            <consortium name="The Broad Institute Genome Sequencing Center for Infectious Disease"/>
            <person name="Wu L."/>
            <person name="Ma J."/>
        </authorList>
    </citation>
    <scope>NUCLEOTIDE SEQUENCE [LARGE SCALE GENOMIC DNA]</scope>
    <source>
        <strain evidence="2">CCUG 62974</strain>
    </source>
</reference>
<proteinExistence type="predicted"/>
<evidence type="ECO:0000313" key="2">
    <source>
        <dbReference type="Proteomes" id="UP001597024"/>
    </source>
</evidence>
<protein>
    <submittedName>
        <fullName evidence="1">Enoyl-CoA hydratase/isomerase family protein</fullName>
    </submittedName>
</protein>
<comment type="caution">
    <text evidence="1">The sequence shown here is derived from an EMBL/GenBank/DDBJ whole genome shotgun (WGS) entry which is preliminary data.</text>
</comment>